<dbReference type="AlphaFoldDB" id="A0A849L5L0"/>
<proteinExistence type="predicted"/>
<reference evidence="1 2" key="1">
    <citation type="submission" date="2020-05" db="EMBL/GenBank/DDBJ databases">
        <title>Gimesia benthica sp. nov., a novel planctomycete isolated from a deep-sea water sample of the Northwest Indian Ocean.</title>
        <authorList>
            <person name="Wang J."/>
            <person name="Ruan C."/>
            <person name="Song L."/>
            <person name="Zhu Y."/>
            <person name="Li A."/>
            <person name="Zheng X."/>
            <person name="Wang L."/>
            <person name="Lu Z."/>
            <person name="Huang Y."/>
            <person name="Du W."/>
            <person name="Zhou Y."/>
            <person name="Huang L."/>
            <person name="Dai X."/>
        </authorList>
    </citation>
    <scope>NUCLEOTIDE SEQUENCE [LARGE SCALE GENOMIC DNA]</scope>
    <source>
        <strain evidence="1 2">YYQ-30</strain>
    </source>
</reference>
<sequence length="72" mass="8085">MEHVVTAMPVVSAQRGSWLKRLLAAVIAQDEEFRQGRAFNALDDHLRQDVGLLPHANLRPASWDAPLPMTLR</sequence>
<protein>
    <submittedName>
        <fullName evidence="1">Uncharacterized protein</fullName>
    </submittedName>
</protein>
<dbReference type="RefSeq" id="WP_171326250.1">
    <property type="nucleotide sequence ID" value="NZ_JABFBC010000002.1"/>
</dbReference>
<accession>A0A849L5L0</accession>
<evidence type="ECO:0000313" key="2">
    <source>
        <dbReference type="Proteomes" id="UP000572377"/>
    </source>
</evidence>
<name>A0A849L5L0_9RHOB</name>
<evidence type="ECO:0000313" key="1">
    <source>
        <dbReference type="EMBL" id="NNU81407.1"/>
    </source>
</evidence>
<dbReference type="EMBL" id="JABFBC010000002">
    <property type="protein sequence ID" value="NNU81407.1"/>
    <property type="molecule type" value="Genomic_DNA"/>
</dbReference>
<organism evidence="1 2">
    <name type="scientific">Halovulum dunhuangense</name>
    <dbReference type="NCBI Taxonomy" id="1505036"/>
    <lineage>
        <taxon>Bacteria</taxon>
        <taxon>Pseudomonadati</taxon>
        <taxon>Pseudomonadota</taxon>
        <taxon>Alphaproteobacteria</taxon>
        <taxon>Rhodobacterales</taxon>
        <taxon>Paracoccaceae</taxon>
        <taxon>Halovulum</taxon>
    </lineage>
</organism>
<gene>
    <name evidence="1" type="ORF">HMH01_13270</name>
</gene>
<comment type="caution">
    <text evidence="1">The sequence shown here is derived from an EMBL/GenBank/DDBJ whole genome shotgun (WGS) entry which is preliminary data.</text>
</comment>
<keyword evidence="2" id="KW-1185">Reference proteome</keyword>
<dbReference type="Proteomes" id="UP000572377">
    <property type="component" value="Unassembled WGS sequence"/>
</dbReference>